<dbReference type="PANTHER" id="PTHR47550:SF1">
    <property type="entry name" value="DUAL SPECIFICITY PROTEIN PHOSPHATASE PPS1"/>
    <property type="match status" value="1"/>
</dbReference>
<reference evidence="6" key="1">
    <citation type="submission" date="2023-03" db="EMBL/GenBank/DDBJ databases">
        <title>Massive genome expansion in bonnet fungi (Mycena s.s.) driven by repeated elements and novel gene families across ecological guilds.</title>
        <authorList>
            <consortium name="Lawrence Berkeley National Laboratory"/>
            <person name="Harder C.B."/>
            <person name="Miyauchi S."/>
            <person name="Viragh M."/>
            <person name="Kuo A."/>
            <person name="Thoen E."/>
            <person name="Andreopoulos B."/>
            <person name="Lu D."/>
            <person name="Skrede I."/>
            <person name="Drula E."/>
            <person name="Henrissat B."/>
            <person name="Morin E."/>
            <person name="Kohler A."/>
            <person name="Barry K."/>
            <person name="LaButti K."/>
            <person name="Morin E."/>
            <person name="Salamov A."/>
            <person name="Lipzen A."/>
            <person name="Mereny Z."/>
            <person name="Hegedus B."/>
            <person name="Baldrian P."/>
            <person name="Stursova M."/>
            <person name="Weitz H."/>
            <person name="Taylor A."/>
            <person name="Grigoriev I.V."/>
            <person name="Nagy L.G."/>
            <person name="Martin F."/>
            <person name="Kauserud H."/>
        </authorList>
    </citation>
    <scope>NUCLEOTIDE SEQUENCE</scope>
    <source>
        <strain evidence="6">CBHHK002</strain>
    </source>
</reference>
<evidence type="ECO:0000256" key="2">
    <source>
        <dbReference type="ARBA" id="ARBA00022912"/>
    </source>
</evidence>
<name>A0AAD6ZW52_9AGAR</name>
<feature type="compositionally biased region" description="Low complexity" evidence="3">
    <location>
        <begin position="152"/>
        <end position="162"/>
    </location>
</feature>
<sequence length="1040" mass="112098">MGAHASSNESNDKGKPWHTISAAEFAAMHRAHALAHAPDGVLFPFLHGLEGDNVAQNTFFSSGGAYGEGKGTGAGRRGRRAVVPRFRGLVWVVAEEDLESAPAAAPLLRRDDGDEFDEEESDDEESEEEEDDAYSASASASSASPDPPSPAALPDTALSPPTAEHEIPHEREHEGPPLLTCTFRPRELIRRVVGEEEEEEWEFRPARVPDGISLRNFGIQVVSRSRCYPIYATLSDIVLYSPRGLASGALQELAKRFVGAVERKRKERCKGLDGPDAVAPLEYNVFVLDADARALREAVPELMMRVFPGGERERRWHNGNLVANPALHPHSMEVDGHEKTSPSDAPVAVPIDPHADATRVPNTVDFGQRERDEMRELTRASEILSVFPSAGATRYPGAPVAEDSTEGDGEREDLATTTTASHWRPLVGQVFLGNSGDVPLGGDGAGGVDGQGHDDPFVYEGTNDPRDGFGYDVCVECHEMAPFPSLAHLRAAEDHLGLLEGMWEERVRALGGEGETPVRPPPNATAVIHLPFPSAPANTAQTMNALLPVIAFLERCLRPVPPRSPSHNSSGSVDSATTTPRDTRRWSTFPAAVSPASFFPSPPPLPGAPPRMRSLTSPSPSPAPAAPPRSRPLKILIYSSDGYTESSPLALSLLMAVRRLRLPEAYLELQVAKRRSFFVYPGELGLLRRVEARIGGGEVFAPARLGMGRRMSGAGGMGSLPSAGASTGSLGSAGGRAMASAVAEAAAAPSPPTPYSGARPSAKSVSFAPGAVLSPPVMVPSQSGAVTRAGRPRARTSPWLPSFGDHQSWFNDPRFDGSFPSRVLPFLYLGNLNHASNAYMLHALGITHVVSVGECALVPPPGHCTDTSCTSPACRANHSTNAHFIQGKGPGNQGSLWIEEREGRIKVLDIQGVCDDGIDTLEPQLEPICEWIEKARQEGGQVLVHCRVGVSRSATVVIAYVMKHLSLPLVDAYLIVRSRRLSVLIQPNMRLLYNLCGWEIKLAKERAQGDEQRLKKELARTLTWPYLSKEVHALNEKYLH</sequence>
<evidence type="ECO:0008006" key="8">
    <source>
        <dbReference type="Google" id="ProtNLM"/>
    </source>
</evidence>
<dbReference type="InterPro" id="IPR016130">
    <property type="entry name" value="Tyr_Pase_AS"/>
</dbReference>
<keyword evidence="2" id="KW-0904">Protein phosphatase</keyword>
<dbReference type="InterPro" id="IPR020422">
    <property type="entry name" value="TYR_PHOSPHATASE_DUAL_dom"/>
</dbReference>
<evidence type="ECO:0000313" key="7">
    <source>
        <dbReference type="Proteomes" id="UP001218218"/>
    </source>
</evidence>
<protein>
    <recommendedName>
        <fullName evidence="8">Protein-tyrosine-phosphatase</fullName>
    </recommendedName>
</protein>
<dbReference type="InterPro" id="IPR053239">
    <property type="entry name" value="Dual_spec_PTase"/>
</dbReference>
<dbReference type="EMBL" id="JARIHO010000026">
    <property type="protein sequence ID" value="KAJ7340711.1"/>
    <property type="molecule type" value="Genomic_DNA"/>
</dbReference>
<feature type="domain" description="Tyrosine specific protein phosphatases" evidence="5">
    <location>
        <begin position="922"/>
        <end position="991"/>
    </location>
</feature>
<dbReference type="Proteomes" id="UP001218218">
    <property type="component" value="Unassembled WGS sequence"/>
</dbReference>
<evidence type="ECO:0000256" key="3">
    <source>
        <dbReference type="SAM" id="MobiDB-lite"/>
    </source>
</evidence>
<feature type="compositionally biased region" description="Basic and acidic residues" evidence="3">
    <location>
        <begin position="163"/>
        <end position="175"/>
    </location>
</feature>
<dbReference type="InterPro" id="IPR047949">
    <property type="entry name" value="PPS1_DSP"/>
</dbReference>
<feature type="compositionally biased region" description="Basic and acidic residues" evidence="3">
    <location>
        <begin position="330"/>
        <end position="341"/>
    </location>
</feature>
<dbReference type="GO" id="GO:0008138">
    <property type="term" value="F:protein tyrosine/serine/threonine phosphatase activity"/>
    <property type="evidence" value="ECO:0007669"/>
    <property type="project" value="InterPro"/>
</dbReference>
<dbReference type="PROSITE" id="PS50056">
    <property type="entry name" value="TYR_PHOSPHATASE_2"/>
    <property type="match status" value="1"/>
</dbReference>
<dbReference type="GO" id="GO:0005634">
    <property type="term" value="C:nucleus"/>
    <property type="evidence" value="ECO:0007669"/>
    <property type="project" value="GOC"/>
</dbReference>
<feature type="compositionally biased region" description="Low complexity" evidence="3">
    <location>
        <begin position="134"/>
        <end position="144"/>
    </location>
</feature>
<dbReference type="InterPro" id="IPR000387">
    <property type="entry name" value="Tyr_Pase_dom"/>
</dbReference>
<dbReference type="PROSITE" id="PS50054">
    <property type="entry name" value="TYR_PHOSPHATASE_DUAL"/>
    <property type="match status" value="1"/>
</dbReference>
<dbReference type="Pfam" id="PF00782">
    <property type="entry name" value="DSPc"/>
    <property type="match status" value="1"/>
</dbReference>
<organism evidence="6 7">
    <name type="scientific">Mycena albidolilacea</name>
    <dbReference type="NCBI Taxonomy" id="1033008"/>
    <lineage>
        <taxon>Eukaryota</taxon>
        <taxon>Fungi</taxon>
        <taxon>Dikarya</taxon>
        <taxon>Basidiomycota</taxon>
        <taxon>Agaricomycotina</taxon>
        <taxon>Agaricomycetes</taxon>
        <taxon>Agaricomycetidae</taxon>
        <taxon>Agaricales</taxon>
        <taxon>Marasmiineae</taxon>
        <taxon>Mycenaceae</taxon>
        <taxon>Mycena</taxon>
    </lineage>
</organism>
<dbReference type="PANTHER" id="PTHR47550">
    <property type="entry name" value="DUAL SPECIFICITY PROTEIN PHOSPHATASE PPS1"/>
    <property type="match status" value="1"/>
</dbReference>
<feature type="compositionally biased region" description="Acidic residues" evidence="3">
    <location>
        <begin position="113"/>
        <end position="133"/>
    </location>
</feature>
<dbReference type="InterPro" id="IPR029021">
    <property type="entry name" value="Prot-tyrosine_phosphatase-like"/>
</dbReference>
<feature type="region of interest" description="Disordered" evidence="3">
    <location>
        <begin position="561"/>
        <end position="584"/>
    </location>
</feature>
<evidence type="ECO:0000313" key="6">
    <source>
        <dbReference type="EMBL" id="KAJ7340711.1"/>
    </source>
</evidence>
<dbReference type="SUPFAM" id="SSF52799">
    <property type="entry name" value="(Phosphotyrosine protein) phosphatases II"/>
    <property type="match status" value="1"/>
</dbReference>
<feature type="region of interest" description="Disordered" evidence="3">
    <location>
        <begin position="597"/>
        <end position="630"/>
    </location>
</feature>
<dbReference type="PROSITE" id="PS00383">
    <property type="entry name" value="TYR_PHOSPHATASE_1"/>
    <property type="match status" value="1"/>
</dbReference>
<dbReference type="Gene3D" id="3.90.190.10">
    <property type="entry name" value="Protein tyrosine phosphatase superfamily"/>
    <property type="match status" value="1"/>
</dbReference>
<dbReference type="InterPro" id="IPR000340">
    <property type="entry name" value="Dual-sp_phosphatase_cat-dom"/>
</dbReference>
<dbReference type="SMART" id="SM00195">
    <property type="entry name" value="DSPc"/>
    <property type="match status" value="1"/>
</dbReference>
<feature type="compositionally biased region" description="Polar residues" evidence="3">
    <location>
        <begin position="565"/>
        <end position="580"/>
    </location>
</feature>
<dbReference type="AlphaFoldDB" id="A0AAD6ZW52"/>
<feature type="region of interest" description="Disordered" evidence="3">
    <location>
        <begin position="103"/>
        <end position="179"/>
    </location>
</feature>
<feature type="compositionally biased region" description="Pro residues" evidence="3">
    <location>
        <begin position="600"/>
        <end position="609"/>
    </location>
</feature>
<keyword evidence="1" id="KW-0378">Hydrolase</keyword>
<feature type="compositionally biased region" description="Pro residues" evidence="3">
    <location>
        <begin position="619"/>
        <end position="630"/>
    </location>
</feature>
<proteinExistence type="predicted"/>
<evidence type="ECO:0000259" key="5">
    <source>
        <dbReference type="PROSITE" id="PS50056"/>
    </source>
</evidence>
<evidence type="ECO:0000259" key="4">
    <source>
        <dbReference type="PROSITE" id="PS50054"/>
    </source>
</evidence>
<feature type="domain" description="Tyrosine-protein phosphatase" evidence="4">
    <location>
        <begin position="819"/>
        <end position="1004"/>
    </location>
</feature>
<accession>A0AAD6ZW52</accession>
<gene>
    <name evidence="6" type="ORF">DFH08DRAFT_704371</name>
</gene>
<dbReference type="CDD" id="cd14516">
    <property type="entry name" value="DSP_fungal_PPS1"/>
    <property type="match status" value="1"/>
</dbReference>
<comment type="caution">
    <text evidence="6">The sequence shown here is derived from an EMBL/GenBank/DDBJ whole genome shotgun (WGS) entry which is preliminary data.</text>
</comment>
<keyword evidence="7" id="KW-1185">Reference proteome</keyword>
<dbReference type="GO" id="GO:0033260">
    <property type="term" value="P:nuclear DNA replication"/>
    <property type="evidence" value="ECO:0007669"/>
    <property type="project" value="InterPro"/>
</dbReference>
<feature type="region of interest" description="Disordered" evidence="3">
    <location>
        <begin position="326"/>
        <end position="368"/>
    </location>
</feature>
<feature type="region of interest" description="Disordered" evidence="3">
    <location>
        <begin position="390"/>
        <end position="420"/>
    </location>
</feature>
<evidence type="ECO:0000256" key="1">
    <source>
        <dbReference type="ARBA" id="ARBA00022801"/>
    </source>
</evidence>